<feature type="transmembrane region" description="Helical" evidence="1">
    <location>
        <begin position="117"/>
        <end position="137"/>
    </location>
</feature>
<dbReference type="OrthoDB" id="9779233at2"/>
<keyword evidence="1" id="KW-0472">Membrane</keyword>
<dbReference type="HOGENOM" id="CLU_043418_3_1_5"/>
<feature type="transmembrane region" description="Helical" evidence="1">
    <location>
        <begin position="143"/>
        <end position="159"/>
    </location>
</feature>
<organism evidence="2 3">
    <name type="scientific">Afipia clevelandensis ATCC 49720</name>
    <dbReference type="NCBI Taxonomy" id="883079"/>
    <lineage>
        <taxon>Bacteria</taxon>
        <taxon>Pseudomonadati</taxon>
        <taxon>Pseudomonadota</taxon>
        <taxon>Alphaproteobacteria</taxon>
        <taxon>Hyphomicrobiales</taxon>
        <taxon>Nitrobacteraceae</taxon>
        <taxon>Afipia</taxon>
    </lineage>
</organism>
<feature type="transmembrane region" description="Helical" evidence="1">
    <location>
        <begin position="6"/>
        <end position="28"/>
    </location>
</feature>
<keyword evidence="1" id="KW-0812">Transmembrane</keyword>
<dbReference type="EMBL" id="AGWY01000012">
    <property type="protein sequence ID" value="EKS33637.1"/>
    <property type="molecule type" value="Genomic_DNA"/>
</dbReference>
<dbReference type="InterPro" id="IPR010721">
    <property type="entry name" value="UstE-like"/>
</dbReference>
<dbReference type="PANTHER" id="PTHR32251">
    <property type="entry name" value="3-OXO-5-ALPHA-STEROID 4-DEHYDROGENASE"/>
    <property type="match status" value="1"/>
</dbReference>
<accession>K8NTH2</accession>
<dbReference type="Pfam" id="PF06966">
    <property type="entry name" value="DUF1295"/>
    <property type="match status" value="1"/>
</dbReference>
<dbReference type="PANTHER" id="PTHR32251:SF17">
    <property type="entry name" value="STEROID 5-ALPHA REDUCTASE C-TERMINAL DOMAIN-CONTAINING PROTEIN"/>
    <property type="match status" value="1"/>
</dbReference>
<keyword evidence="3" id="KW-1185">Reference proteome</keyword>
<comment type="caution">
    <text evidence="2">The sequence shown here is derived from an EMBL/GenBank/DDBJ whole genome shotgun (WGS) entry which is preliminary data.</text>
</comment>
<feature type="transmembrane region" description="Helical" evidence="1">
    <location>
        <begin position="40"/>
        <end position="58"/>
    </location>
</feature>
<dbReference type="Proteomes" id="UP000001095">
    <property type="component" value="Unassembled WGS sequence"/>
</dbReference>
<feature type="transmembrane region" description="Helical" evidence="1">
    <location>
        <begin position="213"/>
        <end position="234"/>
    </location>
</feature>
<dbReference type="AlphaFoldDB" id="K8NTH2"/>
<evidence type="ECO:0000313" key="3">
    <source>
        <dbReference type="Proteomes" id="UP000001095"/>
    </source>
</evidence>
<proteinExistence type="predicted"/>
<evidence type="ECO:0000313" key="2">
    <source>
        <dbReference type="EMBL" id="EKS33637.1"/>
    </source>
</evidence>
<dbReference type="PATRIC" id="fig|883079.3.peg.2811"/>
<protein>
    <submittedName>
        <fullName evidence="2">Uncharacterized protein</fullName>
    </submittedName>
</protein>
<dbReference type="Gene3D" id="1.20.120.1630">
    <property type="match status" value="1"/>
</dbReference>
<gene>
    <name evidence="2" type="ORF">HMPREF9696_02757</name>
</gene>
<dbReference type="RefSeq" id="WP_002713627.1">
    <property type="nucleotide sequence ID" value="NZ_KB375281.1"/>
</dbReference>
<dbReference type="PROSITE" id="PS50244">
    <property type="entry name" value="S5A_REDUCTASE"/>
    <property type="match status" value="1"/>
</dbReference>
<sequence length="271" mass="30004">MTAPEALRALGVLSVALSLVMATAWLVWRVSRNSGWVDTIWTFGLGTIGCLSAFLAPGGGPRRVIVGSLIVVWSLRLGLHIARRTTGIVDDPRYAALAKGWGADASRQMFWLLQKQALVSIPLAFSMFLAASNPYPAIRTQDIFAILIFLVAIGGEALADRQLRHFRSNAKNRDSICDTGLWKWSRHPNYFFEWLGWIAYPLFAIDLGGGFPWGFAAIAGPICMYWLLVHVSGIPPLEDHMLNRHGSRFRDYQLKTSAFFPLPARDTGTAS</sequence>
<evidence type="ECO:0000256" key="1">
    <source>
        <dbReference type="SAM" id="Phobius"/>
    </source>
</evidence>
<dbReference type="GO" id="GO:0016020">
    <property type="term" value="C:membrane"/>
    <property type="evidence" value="ECO:0007669"/>
    <property type="project" value="TreeGrafter"/>
</dbReference>
<reference evidence="2 3" key="1">
    <citation type="submission" date="2012-04" db="EMBL/GenBank/DDBJ databases">
        <title>The Genome Sequence of Afipia clevelandensis ATCC 49720.</title>
        <authorList>
            <consortium name="The Broad Institute Genome Sequencing Platform"/>
            <person name="Earl A."/>
            <person name="Ward D."/>
            <person name="Feldgarden M."/>
            <person name="Gevers D."/>
            <person name="Huys G."/>
            <person name="Walker B."/>
            <person name="Young S.K."/>
            <person name="Zeng Q."/>
            <person name="Gargeya S."/>
            <person name="Fitzgerald M."/>
            <person name="Haas B."/>
            <person name="Abouelleil A."/>
            <person name="Alvarado L."/>
            <person name="Arachchi H.M."/>
            <person name="Berlin A."/>
            <person name="Chapman S.B."/>
            <person name="Goldberg J."/>
            <person name="Griggs A."/>
            <person name="Gujja S."/>
            <person name="Hansen M."/>
            <person name="Howarth C."/>
            <person name="Imamovic A."/>
            <person name="Larimer J."/>
            <person name="McCowen C."/>
            <person name="Montmayeur A."/>
            <person name="Murphy C."/>
            <person name="Neiman D."/>
            <person name="Pearson M."/>
            <person name="Priest M."/>
            <person name="Roberts A."/>
            <person name="Saif S."/>
            <person name="Shea T."/>
            <person name="Sisk P."/>
            <person name="Sykes S."/>
            <person name="Wortman J."/>
            <person name="Nusbaum C."/>
            <person name="Birren B."/>
        </authorList>
    </citation>
    <scope>NUCLEOTIDE SEQUENCE [LARGE SCALE GENOMIC DNA]</scope>
    <source>
        <strain evidence="2 3">ATCC 49720</strain>
    </source>
</reference>
<keyword evidence="1" id="KW-1133">Transmembrane helix</keyword>
<name>K8NTH2_9BRAD</name>